<feature type="signal peptide" evidence="2">
    <location>
        <begin position="1"/>
        <end position="28"/>
    </location>
</feature>
<dbReference type="PANTHER" id="PTHR13833:SF71">
    <property type="entry name" value="NHL DOMAIN-CONTAINING PROTEIN"/>
    <property type="match status" value="1"/>
</dbReference>
<feature type="chain" id="PRO_5007623984" evidence="2">
    <location>
        <begin position="29"/>
        <end position="377"/>
    </location>
</feature>
<name>A0A158DCT1_9BURK</name>
<proteinExistence type="predicted"/>
<keyword evidence="1" id="KW-0677">Repeat</keyword>
<evidence type="ECO:0000256" key="2">
    <source>
        <dbReference type="SAM" id="SignalP"/>
    </source>
</evidence>
<dbReference type="PROSITE" id="PS51257">
    <property type="entry name" value="PROKAR_LIPOPROTEIN"/>
    <property type="match status" value="1"/>
</dbReference>
<gene>
    <name evidence="3" type="ORF">AWB76_06801</name>
</gene>
<evidence type="ECO:0000313" key="3">
    <source>
        <dbReference type="EMBL" id="SAK92321.1"/>
    </source>
</evidence>
<dbReference type="EMBL" id="FCOI02000038">
    <property type="protein sequence ID" value="SAK92321.1"/>
    <property type="molecule type" value="Genomic_DNA"/>
</dbReference>
<dbReference type="STRING" id="1777137.AWB76_06801"/>
<keyword evidence="4" id="KW-1185">Reference proteome</keyword>
<reference evidence="4" key="1">
    <citation type="submission" date="2016-01" db="EMBL/GenBank/DDBJ databases">
        <authorList>
            <person name="Peeters Charlotte."/>
        </authorList>
    </citation>
    <scope>NUCLEOTIDE SEQUENCE [LARGE SCALE GENOMIC DNA]</scope>
</reference>
<protein>
    <submittedName>
        <fullName evidence="3">NHL repeat protein</fullName>
    </submittedName>
</protein>
<dbReference type="InterPro" id="IPR001258">
    <property type="entry name" value="NHL_repeat"/>
</dbReference>
<dbReference type="SUPFAM" id="SSF101898">
    <property type="entry name" value="NHL repeat"/>
    <property type="match status" value="1"/>
</dbReference>
<evidence type="ECO:0000256" key="1">
    <source>
        <dbReference type="ARBA" id="ARBA00022737"/>
    </source>
</evidence>
<dbReference type="Proteomes" id="UP000054624">
    <property type="component" value="Unassembled WGS sequence"/>
</dbReference>
<dbReference type="AlphaFoldDB" id="A0A158DCT1"/>
<dbReference type="Gene3D" id="2.120.10.30">
    <property type="entry name" value="TolB, C-terminal domain"/>
    <property type="match status" value="2"/>
</dbReference>
<organism evidence="3 4">
    <name type="scientific">Caballeronia temeraria</name>
    <dbReference type="NCBI Taxonomy" id="1777137"/>
    <lineage>
        <taxon>Bacteria</taxon>
        <taxon>Pseudomonadati</taxon>
        <taxon>Pseudomonadota</taxon>
        <taxon>Betaproteobacteria</taxon>
        <taxon>Burkholderiales</taxon>
        <taxon>Burkholderiaceae</taxon>
        <taxon>Caballeronia</taxon>
    </lineage>
</organism>
<dbReference type="PANTHER" id="PTHR13833">
    <property type="match status" value="1"/>
</dbReference>
<evidence type="ECO:0000313" key="4">
    <source>
        <dbReference type="Proteomes" id="UP000054624"/>
    </source>
</evidence>
<sequence length="377" mass="37603">MKQLYSIPCSSAIARLVVVGTLAGFLCACGGGSSSSANNPAPPPPVVPQPAINVFAGVVDATGNVDGPVSAAQFNFAQGLASDNAGDIFVADTDNYTIRKISNGVVTTIAGTPGKAGSADGVGNGALFEGPQQIATDRAGNLYVTDQAPTATVAVIRKITPAGQVTTLIDSATNVAVQTDGSDAIGVDSNANVYFFMSTPTQPSVLAQITPGGTVNVISLGGVTNGASLALVNPQAIAIDQANNLYVSDDDLNGGAGVLYKMQLSGTHGVVTTLAGSTAVQGGTDGPGNVATFNGLTTLALDPAGNIYASDFFNKTIREISPAGVVSTVAGVPGQTNLVTGPLPAPLPDLGGLLFIGQALYSTDVDDNVILSISPLQ</sequence>
<keyword evidence="2" id="KW-0732">Signal</keyword>
<dbReference type="Pfam" id="PF01436">
    <property type="entry name" value="NHL"/>
    <property type="match status" value="1"/>
</dbReference>
<accession>A0A158DCT1</accession>
<dbReference type="InterPro" id="IPR011042">
    <property type="entry name" value="6-blade_b-propeller_TolB-like"/>
</dbReference>